<evidence type="ECO:0000256" key="2">
    <source>
        <dbReference type="ARBA" id="ARBA00022702"/>
    </source>
</evidence>
<dbReference type="Proteomes" id="UP000554482">
    <property type="component" value="Unassembled WGS sequence"/>
</dbReference>
<evidence type="ECO:0000313" key="9">
    <source>
        <dbReference type="Proteomes" id="UP000554482"/>
    </source>
</evidence>
<feature type="chain" id="PRO_5036205884" evidence="6">
    <location>
        <begin position="27"/>
        <end position="81"/>
    </location>
</feature>
<comment type="caution">
    <text evidence="7">The sequence shown here is derived from an EMBL/GenBank/DDBJ whole genome shotgun (WGS) entry which is preliminary data.</text>
</comment>
<keyword evidence="9" id="KW-1185">Reference proteome</keyword>
<dbReference type="PANTHER" id="PTHR34270:SF3">
    <property type="entry name" value="PROTEIN RALF-LIKE 16-RELATED"/>
    <property type="match status" value="1"/>
</dbReference>
<dbReference type="Pfam" id="PF05498">
    <property type="entry name" value="RALF"/>
    <property type="match status" value="1"/>
</dbReference>
<evidence type="ECO:0000313" key="7">
    <source>
        <dbReference type="EMBL" id="KAF5178669.1"/>
    </source>
</evidence>
<dbReference type="EMBL" id="JABWDY010018712">
    <property type="protein sequence ID" value="KAF5194425.1"/>
    <property type="molecule type" value="Genomic_DNA"/>
</dbReference>
<evidence type="ECO:0000256" key="6">
    <source>
        <dbReference type="SAM" id="SignalP"/>
    </source>
</evidence>
<dbReference type="OrthoDB" id="1992052at2759"/>
<proteinExistence type="inferred from homology"/>
<reference evidence="7 9" key="1">
    <citation type="submission" date="2020-06" db="EMBL/GenBank/DDBJ databases">
        <title>Transcriptomic and genomic resources for Thalictrum thalictroides and T. hernandezii: Facilitating candidate gene discovery in an emerging model plant lineage.</title>
        <authorList>
            <person name="Arias T."/>
            <person name="Riano-Pachon D.M."/>
            <person name="Di Stilio V.S."/>
        </authorList>
    </citation>
    <scope>NUCLEOTIDE SEQUENCE [LARGE SCALE GENOMIC DNA]</scope>
    <source>
        <strain evidence="9">cv. WT478/WT964</strain>
        <strain evidence="7">WT478/WT964</strain>
        <tissue evidence="7">Leaves</tissue>
    </source>
</reference>
<organism evidence="7 9">
    <name type="scientific">Thalictrum thalictroides</name>
    <name type="common">Rue-anemone</name>
    <name type="synonym">Anemone thalictroides</name>
    <dbReference type="NCBI Taxonomy" id="46969"/>
    <lineage>
        <taxon>Eukaryota</taxon>
        <taxon>Viridiplantae</taxon>
        <taxon>Streptophyta</taxon>
        <taxon>Embryophyta</taxon>
        <taxon>Tracheophyta</taxon>
        <taxon>Spermatophyta</taxon>
        <taxon>Magnoliopsida</taxon>
        <taxon>Ranunculales</taxon>
        <taxon>Ranunculaceae</taxon>
        <taxon>Thalictroideae</taxon>
        <taxon>Thalictrum</taxon>
    </lineage>
</organism>
<keyword evidence="3 6" id="KW-0732">Signal</keyword>
<feature type="signal peptide" evidence="6">
    <location>
        <begin position="1"/>
        <end position="26"/>
    </location>
</feature>
<evidence type="ECO:0000256" key="1">
    <source>
        <dbReference type="ARBA" id="ARBA00009178"/>
    </source>
</evidence>
<keyword evidence="2" id="KW-0372">Hormone</keyword>
<evidence type="ECO:0000256" key="4">
    <source>
        <dbReference type="ARBA" id="ARBA00023157"/>
    </source>
</evidence>
<protein>
    <submittedName>
        <fullName evidence="7">Uncharacterized protein</fullName>
    </submittedName>
</protein>
<dbReference type="PANTHER" id="PTHR34270">
    <property type="entry name" value="PROTEIN RALF-LIKE 15-RELATED"/>
    <property type="match status" value="1"/>
</dbReference>
<dbReference type="EMBL" id="JABWDY010039794">
    <property type="protein sequence ID" value="KAF5178669.1"/>
    <property type="molecule type" value="Genomic_DNA"/>
</dbReference>
<comment type="similarity">
    <text evidence="1">Belongs to the plant rapid alkalinization factor (RALF) family.</text>
</comment>
<evidence type="ECO:0000313" key="8">
    <source>
        <dbReference type="EMBL" id="KAF5194425.1"/>
    </source>
</evidence>
<dbReference type="GO" id="GO:0005179">
    <property type="term" value="F:hormone activity"/>
    <property type="evidence" value="ECO:0007669"/>
    <property type="project" value="UniProtKB-KW"/>
</dbReference>
<accession>A0A7J6V121</accession>
<dbReference type="InterPro" id="IPR008801">
    <property type="entry name" value="RALF"/>
</dbReference>
<gene>
    <name evidence="8" type="ORF">FRX31_015988</name>
    <name evidence="7" type="ORF">FRX31_031745</name>
</gene>
<comment type="function">
    <text evidence="5">Cell signaling peptide that may regulate plant stress, growth, and development. Mediates a rapid alkalinization of extracellular space by mediating a transient increase in the cytoplasmic Ca(2+) concentration leading to a calcium-dependent signaling events through a cell surface receptor and a concomitant activation of some intracellular mitogen-activated protein kinases.</text>
</comment>
<dbReference type="AlphaFoldDB" id="A0A7J6V121"/>
<evidence type="ECO:0000256" key="3">
    <source>
        <dbReference type="ARBA" id="ARBA00022729"/>
    </source>
</evidence>
<sequence length="81" mass="8992">MAMTKVLLPCIAAFLICSLLCKSTSATTEIYYGSIGRNRIPCKFGKCNDHPQQKNHYTRGCTKIKHCKGTVGVDPEDKELN</sequence>
<name>A0A7J6V121_THATH</name>
<evidence type="ECO:0000256" key="5">
    <source>
        <dbReference type="ARBA" id="ARBA00037228"/>
    </source>
</evidence>
<keyword evidence="4" id="KW-1015">Disulfide bond</keyword>